<dbReference type="SMART" id="SM00332">
    <property type="entry name" value="PP2Cc"/>
    <property type="match status" value="1"/>
</dbReference>
<gene>
    <name evidence="2" type="ORF">RM641_10370</name>
</gene>
<feature type="domain" description="PPM-type phosphatase" evidence="1">
    <location>
        <begin position="3"/>
        <end position="242"/>
    </location>
</feature>
<dbReference type="PROSITE" id="PS51746">
    <property type="entry name" value="PPM_2"/>
    <property type="match status" value="1"/>
</dbReference>
<dbReference type="Proteomes" id="UP001183586">
    <property type="component" value="Unassembled WGS sequence"/>
</dbReference>
<evidence type="ECO:0000313" key="3">
    <source>
        <dbReference type="Proteomes" id="UP001183586"/>
    </source>
</evidence>
<organism evidence="2 3">
    <name type="scientific">Streptomyces dubilierae</name>
    <dbReference type="NCBI Taxonomy" id="3075533"/>
    <lineage>
        <taxon>Bacteria</taxon>
        <taxon>Bacillati</taxon>
        <taxon>Actinomycetota</taxon>
        <taxon>Actinomycetes</taxon>
        <taxon>Kitasatosporales</taxon>
        <taxon>Streptomycetaceae</taxon>
        <taxon>Streptomyces</taxon>
    </lineage>
</organism>
<accession>A0ABU2P954</accession>
<dbReference type="SUPFAM" id="SSF81606">
    <property type="entry name" value="PP2C-like"/>
    <property type="match status" value="1"/>
</dbReference>
<dbReference type="Pfam" id="PF00481">
    <property type="entry name" value="PP2C"/>
    <property type="match status" value="1"/>
</dbReference>
<proteinExistence type="predicted"/>
<sequence>MRTHASAQLIGDRSHQCDATATATGPNGARAYALLDGIGSTDEVRDWTRQAARRLARTAAYHADAETGLRAQYGRYAADPDRQGPWARQPDACAVVAVTSPRWLTVAWCGDTRAYLLVGGRLIRLTQDHNLRRVLPPNEDHGGGNRNIVTSYLGSVETDQEVKGRYGHAAIETTTRQLENSRLLLASDGAYEPLEDAGLDLSGYLVGDVAETARAFVDTAVATARAVADPYADNATVLIADLRA</sequence>
<dbReference type="InterPro" id="IPR001932">
    <property type="entry name" value="PPM-type_phosphatase-like_dom"/>
</dbReference>
<comment type="caution">
    <text evidence="2">The sequence shown here is derived from an EMBL/GenBank/DDBJ whole genome shotgun (WGS) entry which is preliminary data.</text>
</comment>
<evidence type="ECO:0000259" key="1">
    <source>
        <dbReference type="PROSITE" id="PS51746"/>
    </source>
</evidence>
<evidence type="ECO:0000313" key="2">
    <source>
        <dbReference type="EMBL" id="MDT0387830.1"/>
    </source>
</evidence>
<protein>
    <submittedName>
        <fullName evidence="2">Mucin-2</fullName>
    </submittedName>
</protein>
<reference evidence="3" key="1">
    <citation type="submission" date="2023-07" db="EMBL/GenBank/DDBJ databases">
        <title>30 novel species of actinomycetes from the DSMZ collection.</title>
        <authorList>
            <person name="Nouioui I."/>
        </authorList>
    </citation>
    <scope>NUCLEOTIDE SEQUENCE [LARGE SCALE GENOMIC DNA]</scope>
    <source>
        <strain evidence="3">DSM 41921</strain>
    </source>
</reference>
<keyword evidence="3" id="KW-1185">Reference proteome</keyword>
<dbReference type="EMBL" id="JAVREU010000003">
    <property type="protein sequence ID" value="MDT0387830.1"/>
    <property type="molecule type" value="Genomic_DNA"/>
</dbReference>
<dbReference type="RefSeq" id="WP_311680781.1">
    <property type="nucleotide sequence ID" value="NZ_JAVREU010000003.1"/>
</dbReference>
<name>A0ABU2P954_9ACTN</name>
<dbReference type="InterPro" id="IPR036457">
    <property type="entry name" value="PPM-type-like_dom_sf"/>
</dbReference>
<dbReference type="Gene3D" id="3.60.40.10">
    <property type="entry name" value="PPM-type phosphatase domain"/>
    <property type="match status" value="1"/>
</dbReference>